<name>A0A3G9FYV7_9CAUL</name>
<dbReference type="GO" id="GO:0020037">
    <property type="term" value="F:heme binding"/>
    <property type="evidence" value="ECO:0007669"/>
    <property type="project" value="InterPro"/>
</dbReference>
<reference evidence="5" key="1">
    <citation type="journal article" date="2017" name="Biotechnol. Biofuels">
        <title>Evaluation of environmental bacterial communities as a factor affecting the growth of duckweed Lemna minor.</title>
        <authorList>
            <person name="Ishizawa H."/>
            <person name="Kuroda M."/>
            <person name="Morikawa M."/>
            <person name="Ike M."/>
        </authorList>
    </citation>
    <scope>NUCLEOTIDE SEQUENCE [LARGE SCALE GENOMIC DNA]</scope>
    <source>
        <strain evidence="5">M6</strain>
    </source>
</reference>
<evidence type="ECO:0000313" key="4">
    <source>
        <dbReference type="EMBL" id="BBF80250.1"/>
    </source>
</evidence>
<evidence type="ECO:0000256" key="1">
    <source>
        <dbReference type="ARBA" id="ARBA00023224"/>
    </source>
</evidence>
<dbReference type="PANTHER" id="PTHR32089">
    <property type="entry name" value="METHYL-ACCEPTING CHEMOTAXIS PROTEIN MCPB"/>
    <property type="match status" value="1"/>
</dbReference>
<dbReference type="SMART" id="SM00283">
    <property type="entry name" value="MA"/>
    <property type="match status" value="1"/>
</dbReference>
<gene>
    <name evidence="4" type="ORF">EM6_0829</name>
</gene>
<dbReference type="PANTHER" id="PTHR32089:SF112">
    <property type="entry name" value="LYSOZYME-LIKE PROTEIN-RELATED"/>
    <property type="match status" value="1"/>
</dbReference>
<dbReference type="OrthoDB" id="266313at2"/>
<dbReference type="Gene3D" id="1.10.490.10">
    <property type="entry name" value="Globins"/>
    <property type="match status" value="1"/>
</dbReference>
<evidence type="ECO:0000313" key="5">
    <source>
        <dbReference type="Proteomes" id="UP000278756"/>
    </source>
</evidence>
<dbReference type="InterPro" id="IPR039379">
    <property type="entry name" value="Protoglobin_sensor_dom"/>
</dbReference>
<dbReference type="Pfam" id="PF11563">
    <property type="entry name" value="Protoglobin"/>
    <property type="match status" value="1"/>
</dbReference>
<sequence length="517" mass="55950">MSRNSSGSSVLTPQSSMTNSFIVPSSQFSVQFEILRWLGESATEINLLNNESNAAKTIDRRMPMSESKKFDASAVATELAFFEIFSGVGEILREHKSYIMDMLPTVLDEFYEHVKKFTEIRSFFKSDDHISHAKQKQIEHWEIITDGKFDEAYFNSVNKIGDVHNKIGLQPKWYIGGYSFLLTKIIRRINEINLLPWRRDKLNALQRQTLSTAITRAVMMDMNFAIAVYIAAGENDRRDMLAKIALDFEQSVAAMSNRVIESADKISKSSDAIEGHASKAANRVRDVVGTSKDTSHSVNTIAISTEELSGAIGEIARQASEASTATNNAKLDADRTSSQIEELSIAAQKIGDVVALINNVAAKTNLLALNATIEAARAGDAGKGFAVVASEVKQLANQTATATSTISEQVNGIQESTVAAVTAMKRISALIGGLDGIATAIAAAVEEQGAATRDITANIQKSAAGTQEVVTKIGDVASANEEVFGSAKELQSASSNLIGTSTALREEVDRFLRKVRA</sequence>
<reference evidence="5" key="2">
    <citation type="journal article" date="2017" name="Plant Physiol. Biochem.">
        <title>Differential oxidative and antioxidative response of duckweed Lemna minor toward plant growth promoting/inhibiting bacteria.</title>
        <authorList>
            <person name="Ishizawa H."/>
            <person name="Kuroda M."/>
            <person name="Morikawa M."/>
            <person name="Ike M."/>
        </authorList>
    </citation>
    <scope>NUCLEOTIDE SEQUENCE [LARGE SCALE GENOMIC DNA]</scope>
    <source>
        <strain evidence="5">M6</strain>
    </source>
</reference>
<protein>
    <submittedName>
        <fullName evidence="4">Putative chemotaxis protein</fullName>
    </submittedName>
</protein>
<dbReference type="PROSITE" id="PS50111">
    <property type="entry name" value="CHEMOTAXIS_TRANSDUC_2"/>
    <property type="match status" value="1"/>
</dbReference>
<dbReference type="SUPFAM" id="SSF58104">
    <property type="entry name" value="Methyl-accepting chemotaxis protein (MCP) signaling domain"/>
    <property type="match status" value="1"/>
</dbReference>
<dbReference type="EMBL" id="AP018827">
    <property type="protein sequence ID" value="BBF80250.1"/>
    <property type="molecule type" value="Genomic_DNA"/>
</dbReference>
<dbReference type="InterPro" id="IPR044398">
    <property type="entry name" value="Globin-sensor_dom"/>
</dbReference>
<dbReference type="SUPFAM" id="SSF46458">
    <property type="entry name" value="Globin-like"/>
    <property type="match status" value="1"/>
</dbReference>
<evidence type="ECO:0000256" key="2">
    <source>
        <dbReference type="PROSITE-ProRule" id="PRU00284"/>
    </source>
</evidence>
<dbReference type="InterPro" id="IPR009050">
    <property type="entry name" value="Globin-like_sf"/>
</dbReference>
<proteinExistence type="predicted"/>
<organism evidence="4 5">
    <name type="scientific">Asticcacaulis excentricus</name>
    <dbReference type="NCBI Taxonomy" id="78587"/>
    <lineage>
        <taxon>Bacteria</taxon>
        <taxon>Pseudomonadati</taxon>
        <taxon>Pseudomonadota</taxon>
        <taxon>Alphaproteobacteria</taxon>
        <taxon>Caulobacterales</taxon>
        <taxon>Caulobacteraceae</taxon>
        <taxon>Asticcacaulis</taxon>
    </lineage>
</organism>
<dbReference type="Proteomes" id="UP000278756">
    <property type="component" value="Chromosome 1"/>
</dbReference>
<dbReference type="GO" id="GO:0019825">
    <property type="term" value="F:oxygen binding"/>
    <property type="evidence" value="ECO:0007669"/>
    <property type="project" value="InterPro"/>
</dbReference>
<dbReference type="GO" id="GO:0016020">
    <property type="term" value="C:membrane"/>
    <property type="evidence" value="ECO:0007669"/>
    <property type="project" value="InterPro"/>
</dbReference>
<feature type="domain" description="Methyl-accepting transducer" evidence="3">
    <location>
        <begin position="262"/>
        <end position="491"/>
    </location>
</feature>
<dbReference type="GO" id="GO:0007165">
    <property type="term" value="P:signal transduction"/>
    <property type="evidence" value="ECO:0007669"/>
    <property type="project" value="UniProtKB-KW"/>
</dbReference>
<dbReference type="Gene3D" id="1.10.287.950">
    <property type="entry name" value="Methyl-accepting chemotaxis protein"/>
    <property type="match status" value="1"/>
</dbReference>
<accession>A0A3G9FYV7</accession>
<evidence type="ECO:0000259" key="3">
    <source>
        <dbReference type="PROSITE" id="PS50111"/>
    </source>
</evidence>
<dbReference type="Pfam" id="PF00015">
    <property type="entry name" value="MCPsignal"/>
    <property type="match status" value="1"/>
</dbReference>
<dbReference type="InterPro" id="IPR004089">
    <property type="entry name" value="MCPsignal_dom"/>
</dbReference>
<dbReference type="CDD" id="cd01068">
    <property type="entry name" value="globin_sensor"/>
    <property type="match status" value="1"/>
</dbReference>
<keyword evidence="1 2" id="KW-0807">Transducer</keyword>
<dbReference type="InterPro" id="IPR012292">
    <property type="entry name" value="Globin/Proto"/>
</dbReference>
<dbReference type="AlphaFoldDB" id="A0A3G9FYV7"/>